<keyword evidence="4" id="KW-1185">Reference proteome</keyword>
<dbReference type="InterPro" id="IPR014710">
    <property type="entry name" value="RmlC-like_jellyroll"/>
</dbReference>
<dbReference type="Gene3D" id="2.60.120.10">
    <property type="entry name" value="Jelly Rolls"/>
    <property type="match status" value="1"/>
</dbReference>
<evidence type="ECO:0000313" key="3">
    <source>
        <dbReference type="EMBL" id="SEI40329.1"/>
    </source>
</evidence>
<dbReference type="Pfam" id="PF07883">
    <property type="entry name" value="Cupin_2"/>
    <property type="match status" value="1"/>
</dbReference>
<protein>
    <submittedName>
        <fullName evidence="3">Transcriptional regulator, XRE family with cupin sensor</fullName>
    </submittedName>
</protein>
<dbReference type="InterPro" id="IPR050807">
    <property type="entry name" value="TransReg_Diox_bact_type"/>
</dbReference>
<name>A0A1H6Q975_9RHOB</name>
<accession>A0A1H6Q975</accession>
<dbReference type="AlphaFoldDB" id="A0A1H6Q975"/>
<dbReference type="CDD" id="cd02209">
    <property type="entry name" value="cupin_XRE_C"/>
    <property type="match status" value="1"/>
</dbReference>
<dbReference type="GO" id="GO:0003700">
    <property type="term" value="F:DNA-binding transcription factor activity"/>
    <property type="evidence" value="ECO:0007669"/>
    <property type="project" value="TreeGrafter"/>
</dbReference>
<dbReference type="PANTHER" id="PTHR46797:SF1">
    <property type="entry name" value="METHYLPHOSPHONATE SYNTHASE"/>
    <property type="match status" value="1"/>
</dbReference>
<gene>
    <name evidence="3" type="ORF">SAMN05444007_10155</name>
</gene>
<dbReference type="Pfam" id="PF01381">
    <property type="entry name" value="HTH_3"/>
    <property type="match status" value="1"/>
</dbReference>
<dbReference type="Gene3D" id="1.10.260.40">
    <property type="entry name" value="lambda repressor-like DNA-binding domains"/>
    <property type="match status" value="1"/>
</dbReference>
<sequence length="221" mass="23879">MSQSENVVAMADSLQSLGGEVRQLRKARGLTLKALSRQAGISLSHLSAIERGASKPSVDVLGCIAGGLDVTPDWFFARRPGAGPMERAHVVRSQNRRNLNTLYGQGLAELGYDDSLLSSSIGGQFYMGLAVYAPYAERPAAALHEHEGEEHGIVLEGELEMRIGDETVTLRAGDSYSFDARISHHARNRTDQVCRLVWAVSPVVIPKSVEAEAPLAEGTRK</sequence>
<evidence type="ECO:0000259" key="2">
    <source>
        <dbReference type="PROSITE" id="PS50943"/>
    </source>
</evidence>
<dbReference type="SUPFAM" id="SSF47413">
    <property type="entry name" value="lambda repressor-like DNA-binding domains"/>
    <property type="match status" value="1"/>
</dbReference>
<dbReference type="GO" id="GO:0005829">
    <property type="term" value="C:cytosol"/>
    <property type="evidence" value="ECO:0007669"/>
    <property type="project" value="TreeGrafter"/>
</dbReference>
<keyword evidence="1" id="KW-0238">DNA-binding</keyword>
<dbReference type="InterPro" id="IPR010982">
    <property type="entry name" value="Lambda_DNA-bd_dom_sf"/>
</dbReference>
<dbReference type="InterPro" id="IPR013096">
    <property type="entry name" value="Cupin_2"/>
</dbReference>
<reference evidence="3 4" key="1">
    <citation type="submission" date="2016-10" db="EMBL/GenBank/DDBJ databases">
        <authorList>
            <person name="de Groot N.N."/>
        </authorList>
    </citation>
    <scope>NUCLEOTIDE SEQUENCE [LARGE SCALE GENOMIC DNA]</scope>
    <source>
        <strain evidence="3 4">DSM 29340</strain>
    </source>
</reference>
<dbReference type="Proteomes" id="UP000199379">
    <property type="component" value="Unassembled WGS sequence"/>
</dbReference>
<dbReference type="CDD" id="cd00093">
    <property type="entry name" value="HTH_XRE"/>
    <property type="match status" value="1"/>
</dbReference>
<dbReference type="STRING" id="1227549.SAMN05444007_10155"/>
<dbReference type="InterPro" id="IPR011051">
    <property type="entry name" value="RmlC_Cupin_sf"/>
</dbReference>
<organism evidence="3 4">
    <name type="scientific">Cribrihabitans marinus</name>
    <dbReference type="NCBI Taxonomy" id="1227549"/>
    <lineage>
        <taxon>Bacteria</taxon>
        <taxon>Pseudomonadati</taxon>
        <taxon>Pseudomonadota</taxon>
        <taxon>Alphaproteobacteria</taxon>
        <taxon>Rhodobacterales</taxon>
        <taxon>Paracoccaceae</taxon>
        <taxon>Cribrihabitans</taxon>
    </lineage>
</organism>
<dbReference type="SMART" id="SM00530">
    <property type="entry name" value="HTH_XRE"/>
    <property type="match status" value="1"/>
</dbReference>
<dbReference type="InterPro" id="IPR001387">
    <property type="entry name" value="Cro/C1-type_HTH"/>
</dbReference>
<dbReference type="GO" id="GO:0003677">
    <property type="term" value="F:DNA binding"/>
    <property type="evidence" value="ECO:0007669"/>
    <property type="project" value="UniProtKB-KW"/>
</dbReference>
<evidence type="ECO:0000256" key="1">
    <source>
        <dbReference type="ARBA" id="ARBA00023125"/>
    </source>
</evidence>
<proteinExistence type="predicted"/>
<dbReference type="EMBL" id="FNYD01000001">
    <property type="protein sequence ID" value="SEI40329.1"/>
    <property type="molecule type" value="Genomic_DNA"/>
</dbReference>
<dbReference type="PROSITE" id="PS50943">
    <property type="entry name" value="HTH_CROC1"/>
    <property type="match status" value="1"/>
</dbReference>
<dbReference type="SUPFAM" id="SSF51182">
    <property type="entry name" value="RmlC-like cupins"/>
    <property type="match status" value="1"/>
</dbReference>
<dbReference type="PANTHER" id="PTHR46797">
    <property type="entry name" value="HTH-TYPE TRANSCRIPTIONAL REGULATOR"/>
    <property type="match status" value="1"/>
</dbReference>
<evidence type="ECO:0000313" key="4">
    <source>
        <dbReference type="Proteomes" id="UP000199379"/>
    </source>
</evidence>
<feature type="domain" description="HTH cro/C1-type" evidence="2">
    <location>
        <begin position="21"/>
        <end position="75"/>
    </location>
</feature>
<dbReference type="RefSeq" id="WP_177175350.1">
    <property type="nucleotide sequence ID" value="NZ_BMGV01000001.1"/>
</dbReference>